<dbReference type="PANTHER" id="PTHR42717">
    <property type="entry name" value="DIHYDROOROTASE-RELATED"/>
    <property type="match status" value="1"/>
</dbReference>
<comment type="caution">
    <text evidence="2">The sequence shown here is derived from an EMBL/GenBank/DDBJ whole genome shotgun (WGS) entry which is preliminary data.</text>
</comment>
<protein>
    <recommendedName>
        <fullName evidence="1">Amidohydrolase-related domain-containing protein</fullName>
    </recommendedName>
</protein>
<reference evidence="2 3" key="1">
    <citation type="submission" date="2024-01" db="EMBL/GenBank/DDBJ databases">
        <title>The genome of the rayed Mediterranean limpet Patella caerulea (Linnaeus, 1758).</title>
        <authorList>
            <person name="Anh-Thu Weber A."/>
            <person name="Halstead-Nussloch G."/>
        </authorList>
    </citation>
    <scope>NUCLEOTIDE SEQUENCE [LARGE SCALE GENOMIC DNA]</scope>
    <source>
        <strain evidence="2">AATW-2023a</strain>
        <tissue evidence="2">Whole specimen</tissue>
    </source>
</reference>
<keyword evidence="3" id="KW-1185">Reference proteome</keyword>
<sequence>MATDSFIIKNGRIINNNSVVDMIGDVYVRKNEIISVGVPINTDCHDNGNVAVFDASQCLILSGLIDLHVHAYEYATPLGINIDKYCLARGVTTVVDAGSSGACTFPGLKKFIAERSETRLLCFLHIASHGLAAAGCSGFGAGGECDHLNQVDVNACTTTIAANQDAIVGVKVRLSADVADNGKHEEEVYRRALTAARKCNVPLMVHHTMSTIPVQDLAGRNGLSCPGNLDAGDVYTHTFHGYASSIIDPVSKTVLPAIHNAQKRGVIFDVGHGQGSFSWTAAEIGAKENFWPDTISTDMHSGNIHGPVYDLNLVMSRFLHLGMPLSKIISAVTSTPARVIGRTKTLGSLEVGREADITVLKIVDCDIILEDCQGQVRNIKKRFHPVAVWKSGRMFPIVNIDNCPNEKSRCNGVNEWDKLKVKDENKPSSL</sequence>
<evidence type="ECO:0000259" key="1">
    <source>
        <dbReference type="Pfam" id="PF01979"/>
    </source>
</evidence>
<dbReference type="InterPro" id="IPR032466">
    <property type="entry name" value="Metal_Hydrolase"/>
</dbReference>
<dbReference type="InterPro" id="IPR020043">
    <property type="entry name" value="Deacetylase_Atu3266-like"/>
</dbReference>
<dbReference type="PANTHER" id="PTHR42717:SF1">
    <property type="entry name" value="IMIDAZOLONEPROPIONASE AND RELATED AMIDOHYDROLASES"/>
    <property type="match status" value="1"/>
</dbReference>
<accession>A0AAN8JDR8</accession>
<evidence type="ECO:0000313" key="3">
    <source>
        <dbReference type="Proteomes" id="UP001347796"/>
    </source>
</evidence>
<dbReference type="InterPro" id="IPR011059">
    <property type="entry name" value="Metal-dep_hydrolase_composite"/>
</dbReference>
<proteinExistence type="predicted"/>
<dbReference type="Gene3D" id="2.30.40.10">
    <property type="entry name" value="Urease, subunit C, domain 1"/>
    <property type="match status" value="1"/>
</dbReference>
<dbReference type="EMBL" id="JAZGQO010000010">
    <property type="protein sequence ID" value="KAK6176221.1"/>
    <property type="molecule type" value="Genomic_DNA"/>
</dbReference>
<dbReference type="Gene3D" id="3.20.20.140">
    <property type="entry name" value="Metal-dependent hydrolases"/>
    <property type="match status" value="1"/>
</dbReference>
<dbReference type="SUPFAM" id="SSF51338">
    <property type="entry name" value="Composite domain of metallo-dependent hydrolases"/>
    <property type="match status" value="1"/>
</dbReference>
<dbReference type="GO" id="GO:0016810">
    <property type="term" value="F:hydrolase activity, acting on carbon-nitrogen (but not peptide) bonds"/>
    <property type="evidence" value="ECO:0007669"/>
    <property type="project" value="InterPro"/>
</dbReference>
<feature type="domain" description="Amidohydrolase-related" evidence="1">
    <location>
        <begin position="60"/>
        <end position="393"/>
    </location>
</feature>
<dbReference type="InterPro" id="IPR006680">
    <property type="entry name" value="Amidohydro-rel"/>
</dbReference>
<dbReference type="Pfam" id="PF01979">
    <property type="entry name" value="Amidohydro_1"/>
    <property type="match status" value="1"/>
</dbReference>
<dbReference type="Proteomes" id="UP001347796">
    <property type="component" value="Unassembled WGS sequence"/>
</dbReference>
<dbReference type="AlphaFoldDB" id="A0AAN8JDR8"/>
<dbReference type="PIRSF" id="PIRSF039004">
    <property type="entry name" value="ADE_EF_0837"/>
    <property type="match status" value="1"/>
</dbReference>
<name>A0AAN8JDR8_PATCE</name>
<dbReference type="GO" id="GO:0019213">
    <property type="term" value="F:deacetylase activity"/>
    <property type="evidence" value="ECO:0007669"/>
    <property type="project" value="InterPro"/>
</dbReference>
<gene>
    <name evidence="2" type="ORF">SNE40_014545</name>
</gene>
<evidence type="ECO:0000313" key="2">
    <source>
        <dbReference type="EMBL" id="KAK6176221.1"/>
    </source>
</evidence>
<organism evidence="2 3">
    <name type="scientific">Patella caerulea</name>
    <name type="common">Rayed Mediterranean limpet</name>
    <dbReference type="NCBI Taxonomy" id="87958"/>
    <lineage>
        <taxon>Eukaryota</taxon>
        <taxon>Metazoa</taxon>
        <taxon>Spiralia</taxon>
        <taxon>Lophotrochozoa</taxon>
        <taxon>Mollusca</taxon>
        <taxon>Gastropoda</taxon>
        <taxon>Patellogastropoda</taxon>
        <taxon>Patelloidea</taxon>
        <taxon>Patellidae</taxon>
        <taxon>Patella</taxon>
    </lineage>
</organism>
<dbReference type="SUPFAM" id="SSF51556">
    <property type="entry name" value="Metallo-dependent hydrolases"/>
    <property type="match status" value="1"/>
</dbReference>